<proteinExistence type="inferred from homology"/>
<evidence type="ECO:0000259" key="10">
    <source>
        <dbReference type="Pfam" id="PF01467"/>
    </source>
</evidence>
<comment type="similarity">
    <text evidence="9">Belongs to the bacterial CoaD family.</text>
</comment>
<feature type="binding site" evidence="9">
    <location>
        <position position="111"/>
    </location>
    <ligand>
        <name>ATP</name>
        <dbReference type="ChEBI" id="CHEBI:30616"/>
    </ligand>
</feature>
<organism evidence="11 12">
    <name type="scientific">Silvanigrella aquatica</name>
    <dbReference type="NCBI Taxonomy" id="1915309"/>
    <lineage>
        <taxon>Bacteria</taxon>
        <taxon>Pseudomonadati</taxon>
        <taxon>Bdellovibrionota</taxon>
        <taxon>Oligoflexia</taxon>
        <taxon>Silvanigrellales</taxon>
        <taxon>Silvanigrellaceae</taxon>
        <taxon>Silvanigrella</taxon>
    </lineage>
</organism>
<keyword evidence="1 9" id="KW-0963">Cytoplasm</keyword>
<feature type="binding site" evidence="9">
    <location>
        <position position="100"/>
    </location>
    <ligand>
        <name>substrate</name>
    </ligand>
</feature>
<feature type="binding site" evidence="9">
    <location>
        <begin position="101"/>
        <end position="103"/>
    </location>
    <ligand>
        <name>ATP</name>
        <dbReference type="ChEBI" id="CHEBI:30616"/>
    </ligand>
</feature>
<dbReference type="PANTHER" id="PTHR21342:SF1">
    <property type="entry name" value="PHOSPHOPANTETHEINE ADENYLYLTRANSFERASE"/>
    <property type="match status" value="1"/>
</dbReference>
<dbReference type="Gene3D" id="3.40.50.620">
    <property type="entry name" value="HUPs"/>
    <property type="match status" value="1"/>
</dbReference>
<dbReference type="PANTHER" id="PTHR21342">
    <property type="entry name" value="PHOSPHOPANTETHEINE ADENYLYLTRANSFERASE"/>
    <property type="match status" value="1"/>
</dbReference>
<dbReference type="HAMAP" id="MF_00151">
    <property type="entry name" value="PPAT_bact"/>
    <property type="match status" value="1"/>
</dbReference>
<dbReference type="GO" id="GO:0004595">
    <property type="term" value="F:pantetheine-phosphate adenylyltransferase activity"/>
    <property type="evidence" value="ECO:0007669"/>
    <property type="project" value="UniProtKB-UniRule"/>
</dbReference>
<comment type="function">
    <text evidence="9">Reversibly transfers an adenylyl group from ATP to 4'-phosphopantetheine, yielding dephospho-CoA (dPCoA) and pyrophosphate.</text>
</comment>
<evidence type="ECO:0000256" key="5">
    <source>
        <dbReference type="ARBA" id="ARBA00022840"/>
    </source>
</evidence>
<evidence type="ECO:0000313" key="12">
    <source>
        <dbReference type="Proteomes" id="UP000184731"/>
    </source>
</evidence>
<keyword evidence="3 9" id="KW-0548">Nucleotidyltransferase</keyword>
<feature type="site" description="Transition state stabilizer" evidence="9">
    <location>
        <position position="17"/>
    </location>
</feature>
<keyword evidence="6 9" id="KW-0460">Magnesium</keyword>
<name>A0A1L4CYN6_9BACT</name>
<dbReference type="InterPro" id="IPR014729">
    <property type="entry name" value="Rossmann-like_a/b/a_fold"/>
</dbReference>
<evidence type="ECO:0000256" key="9">
    <source>
        <dbReference type="HAMAP-Rule" id="MF_00151"/>
    </source>
</evidence>
<feature type="binding site" evidence="9">
    <location>
        <position position="9"/>
    </location>
    <ligand>
        <name>substrate</name>
    </ligand>
</feature>
<evidence type="ECO:0000256" key="7">
    <source>
        <dbReference type="ARBA" id="ARBA00022993"/>
    </source>
</evidence>
<accession>A0A1L4CYN6</accession>
<feature type="binding site" evidence="9">
    <location>
        <position position="17"/>
    </location>
    <ligand>
        <name>ATP</name>
        <dbReference type="ChEBI" id="CHEBI:30616"/>
    </ligand>
</feature>
<evidence type="ECO:0000256" key="2">
    <source>
        <dbReference type="ARBA" id="ARBA00022679"/>
    </source>
</evidence>
<evidence type="ECO:0000256" key="8">
    <source>
        <dbReference type="ARBA" id="ARBA00029346"/>
    </source>
</evidence>
<dbReference type="GO" id="GO:0005524">
    <property type="term" value="F:ATP binding"/>
    <property type="evidence" value="ECO:0007669"/>
    <property type="project" value="UniProtKB-KW"/>
</dbReference>
<dbReference type="Proteomes" id="UP000184731">
    <property type="component" value="Chromosome"/>
</dbReference>
<evidence type="ECO:0000256" key="4">
    <source>
        <dbReference type="ARBA" id="ARBA00022741"/>
    </source>
</evidence>
<dbReference type="RefSeq" id="WP_148696788.1">
    <property type="nucleotide sequence ID" value="NZ_CP017834.1"/>
</dbReference>
<comment type="subunit">
    <text evidence="9">Homohexamer.</text>
</comment>
<comment type="cofactor">
    <cofactor evidence="9">
        <name>Mg(2+)</name>
        <dbReference type="ChEBI" id="CHEBI:18420"/>
    </cofactor>
</comment>
<dbReference type="EMBL" id="CP017834">
    <property type="protein sequence ID" value="APJ03073.1"/>
    <property type="molecule type" value="Genomic_DNA"/>
</dbReference>
<keyword evidence="2 9" id="KW-0808">Transferase</keyword>
<dbReference type="NCBIfam" id="TIGR01510">
    <property type="entry name" value="coaD_prev_kdtB"/>
    <property type="match status" value="1"/>
</dbReference>
<reference evidence="11 12" key="1">
    <citation type="submission" date="2016-10" db="EMBL/GenBank/DDBJ databases">
        <title>Silvanigrella aquatica sp. nov., isolated from a freshwater lake located in the Black Forest, Germany, description of Silvanigrellaceae fam. nov., Silvanigrellales ord. nov., reclassification of the order Bdellovibrionales in the class Oligoflexia, reclassification of the families Bacteriovoracaceae and Halobacteriovoraceae in the new order Bacteriovoracales ord. nov., and reclassification of the family Pseudobacteriovoracaceae in the order Oligoflexiales.</title>
        <authorList>
            <person name="Hahn M.W."/>
            <person name="Schmidt J."/>
            <person name="Koll U."/>
            <person name="Rohde M."/>
            <person name="Verbag S."/>
            <person name="Pitt A."/>
            <person name="Nakai R."/>
            <person name="Naganuma T."/>
            <person name="Lang E."/>
        </authorList>
    </citation>
    <scope>NUCLEOTIDE SEQUENCE [LARGE SCALE GENOMIC DNA]</scope>
    <source>
        <strain evidence="11 12">MWH-Nonnen-W8red</strain>
    </source>
</reference>
<comment type="catalytic activity">
    <reaction evidence="8 9">
        <text>(R)-4'-phosphopantetheine + ATP + H(+) = 3'-dephospho-CoA + diphosphate</text>
        <dbReference type="Rhea" id="RHEA:19801"/>
        <dbReference type="ChEBI" id="CHEBI:15378"/>
        <dbReference type="ChEBI" id="CHEBI:30616"/>
        <dbReference type="ChEBI" id="CHEBI:33019"/>
        <dbReference type="ChEBI" id="CHEBI:57328"/>
        <dbReference type="ChEBI" id="CHEBI:61723"/>
        <dbReference type="EC" id="2.7.7.3"/>
    </reaction>
</comment>
<evidence type="ECO:0000256" key="1">
    <source>
        <dbReference type="ARBA" id="ARBA00022490"/>
    </source>
</evidence>
<sequence length="313" mass="35624">MQSSVYAGSFDPWTFGHQFVLDSALEVFECVHVVSAINPAKQSLLKPEVRARVIAHSIDPFIDWWSLDPPFRVGEKVIVTSQEGLVADYAKENNITHLVRGLRSTSDFEAEFNLYFSNQAINPQLQTWAIMCPHHLLHCSSTYVKTVVGKTHVKYVGAKFVAQSLMLNWVRVIGQIFDLIEVCSAHRFDVDSSNLNGRDLSECLQLLFSSLSFRILRISRSVMVKTSKYVDSFLKHHGSKLREEIRVHKNYPKNEIHTLWAILAYCLEEDAVFPHGIDSGVTYLLSLSKNLGRTSIKLFNEDDVMTAYENLKK</sequence>
<feature type="binding site" evidence="9">
    <location>
        <begin position="136"/>
        <end position="142"/>
    </location>
    <ligand>
        <name>ATP</name>
        <dbReference type="ChEBI" id="CHEBI:30616"/>
    </ligand>
</feature>
<keyword evidence="7 9" id="KW-0173">Coenzyme A biosynthesis</keyword>
<feature type="binding site" evidence="9">
    <location>
        <position position="86"/>
    </location>
    <ligand>
        <name>substrate</name>
    </ligand>
</feature>
<gene>
    <name evidence="9" type="primary">coaD</name>
    <name evidence="11" type="ORF">AXG55_03765</name>
</gene>
<dbReference type="KEGG" id="saqi:AXG55_03765"/>
<keyword evidence="12" id="KW-1185">Reference proteome</keyword>
<dbReference type="OrthoDB" id="5293127at2"/>
<keyword evidence="4 9" id="KW-0547">Nucleotide-binding</keyword>
<dbReference type="InterPro" id="IPR001980">
    <property type="entry name" value="PPAT"/>
</dbReference>
<dbReference type="GO" id="GO:0015937">
    <property type="term" value="P:coenzyme A biosynthetic process"/>
    <property type="evidence" value="ECO:0007669"/>
    <property type="project" value="UniProtKB-UniRule"/>
</dbReference>
<dbReference type="InterPro" id="IPR004821">
    <property type="entry name" value="Cyt_trans-like"/>
</dbReference>
<feature type="binding site" evidence="9">
    <location>
        <begin position="9"/>
        <end position="10"/>
    </location>
    <ligand>
        <name>ATP</name>
        <dbReference type="ChEBI" id="CHEBI:30616"/>
    </ligand>
</feature>
<dbReference type="GO" id="GO:0005737">
    <property type="term" value="C:cytoplasm"/>
    <property type="evidence" value="ECO:0007669"/>
    <property type="project" value="UniProtKB-SubCell"/>
</dbReference>
<comment type="subcellular location">
    <subcellularLocation>
        <location evidence="9">Cytoplasm</location>
    </subcellularLocation>
</comment>
<feature type="domain" description="Cytidyltransferase-like" evidence="10">
    <location>
        <begin position="5"/>
        <end position="146"/>
    </location>
</feature>
<comment type="pathway">
    <text evidence="9">Cofactor biosynthesis; coenzyme A biosynthesis; CoA from (R)-pantothenate: step 4/5.</text>
</comment>
<dbReference type="PRINTS" id="PR01020">
    <property type="entry name" value="LPSBIOSNTHSS"/>
</dbReference>
<dbReference type="STRING" id="1915309.AXG55_03765"/>
<dbReference type="NCBIfam" id="TIGR00125">
    <property type="entry name" value="cyt_tran_rel"/>
    <property type="match status" value="1"/>
</dbReference>
<dbReference type="Pfam" id="PF01467">
    <property type="entry name" value="CTP_transf_like"/>
    <property type="match status" value="1"/>
</dbReference>
<evidence type="ECO:0000313" key="11">
    <source>
        <dbReference type="EMBL" id="APJ03073.1"/>
    </source>
</evidence>
<evidence type="ECO:0000256" key="3">
    <source>
        <dbReference type="ARBA" id="ARBA00022695"/>
    </source>
</evidence>
<dbReference type="EC" id="2.7.7.3" evidence="9"/>
<dbReference type="UniPathway" id="UPA00241">
    <property type="reaction ID" value="UER00355"/>
</dbReference>
<protein>
    <recommendedName>
        <fullName evidence="9">Phosphopantetheine adenylyltransferase</fullName>
        <ecNumber evidence="9">2.7.7.3</ecNumber>
    </recommendedName>
    <alternativeName>
        <fullName evidence="9">Dephospho-CoA pyrophosphorylase</fullName>
    </alternativeName>
    <alternativeName>
        <fullName evidence="9">Pantetheine-phosphate adenylyltransferase</fullName>
        <shortName evidence="9">PPAT</shortName>
    </alternativeName>
</protein>
<feature type="binding site" evidence="9">
    <location>
        <position position="41"/>
    </location>
    <ligand>
        <name>substrate</name>
    </ligand>
</feature>
<keyword evidence="5 9" id="KW-0067">ATP-binding</keyword>
<evidence type="ECO:0000256" key="6">
    <source>
        <dbReference type="ARBA" id="ARBA00022842"/>
    </source>
</evidence>
<dbReference type="AlphaFoldDB" id="A0A1L4CYN6"/>
<dbReference type="SUPFAM" id="SSF52374">
    <property type="entry name" value="Nucleotidylyl transferase"/>
    <property type="match status" value="1"/>
</dbReference>